<dbReference type="EC" id="2.1.1.72" evidence="1"/>
<dbReference type="InterPro" id="IPR012327">
    <property type="entry name" value="MeTrfase_D12"/>
</dbReference>
<dbReference type="PRINTS" id="PR00505">
    <property type="entry name" value="D12N6MTFRASE"/>
</dbReference>
<evidence type="ECO:0000256" key="1">
    <source>
        <dbReference type="ARBA" id="ARBA00011900"/>
    </source>
</evidence>
<reference evidence="6 7" key="1">
    <citation type="submission" date="2019-05" db="EMBL/GenBank/DDBJ databases">
        <title>Mycolicibacterium sphagni ENV482 genome assembly.</title>
        <authorList>
            <person name="Chen W."/>
            <person name="Faulkner N.W."/>
            <person name="Hyman M.R."/>
        </authorList>
    </citation>
    <scope>NUCLEOTIDE SEQUENCE [LARGE SCALE GENOMIC DNA]</scope>
    <source>
        <strain evidence="6 7">ENV482</strain>
    </source>
</reference>
<dbReference type="GO" id="GO:0008168">
    <property type="term" value="F:methyltransferase activity"/>
    <property type="evidence" value="ECO:0007669"/>
    <property type="project" value="UniProtKB-KW"/>
</dbReference>
<keyword evidence="2 6" id="KW-0489">Methyltransferase</keyword>
<name>A0ABX2JXV0_9MYCO</name>
<evidence type="ECO:0000256" key="4">
    <source>
        <dbReference type="ARBA" id="ARBA00022691"/>
    </source>
</evidence>
<dbReference type="Pfam" id="PF02086">
    <property type="entry name" value="MethyltransfD12"/>
    <property type="match status" value="2"/>
</dbReference>
<dbReference type="InterPro" id="IPR029063">
    <property type="entry name" value="SAM-dependent_MTases_sf"/>
</dbReference>
<dbReference type="Gene3D" id="3.40.50.150">
    <property type="entry name" value="Vaccinia Virus protein VP39"/>
    <property type="match status" value="2"/>
</dbReference>
<protein>
    <recommendedName>
        <fullName evidence="1">site-specific DNA-methyltransferase (adenine-specific)</fullName>
        <ecNumber evidence="1">2.1.1.72</ecNumber>
    </recommendedName>
</protein>
<proteinExistence type="predicted"/>
<evidence type="ECO:0000313" key="6">
    <source>
        <dbReference type="EMBL" id="NTY62571.1"/>
    </source>
</evidence>
<evidence type="ECO:0000313" key="7">
    <source>
        <dbReference type="Proteomes" id="UP000708347"/>
    </source>
</evidence>
<evidence type="ECO:0000256" key="3">
    <source>
        <dbReference type="ARBA" id="ARBA00022679"/>
    </source>
</evidence>
<dbReference type="Proteomes" id="UP000708347">
    <property type="component" value="Unassembled WGS sequence"/>
</dbReference>
<evidence type="ECO:0000256" key="2">
    <source>
        <dbReference type="ARBA" id="ARBA00022603"/>
    </source>
</evidence>
<comment type="caution">
    <text evidence="6">The sequence shown here is derived from an EMBL/GenBank/DDBJ whole genome shotgun (WGS) entry which is preliminary data.</text>
</comment>
<keyword evidence="4" id="KW-0949">S-adenosyl-L-methionine</keyword>
<keyword evidence="7" id="KW-1185">Reference proteome</keyword>
<dbReference type="RefSeq" id="WP_240163614.1">
    <property type="nucleotide sequence ID" value="NZ_VBSB01000017.1"/>
</dbReference>
<dbReference type="EMBL" id="VBSB01000017">
    <property type="protein sequence ID" value="NTY62571.1"/>
    <property type="molecule type" value="Genomic_DNA"/>
</dbReference>
<dbReference type="InterPro" id="IPR002052">
    <property type="entry name" value="DNA_methylase_N6_adenine_CS"/>
</dbReference>
<dbReference type="PANTHER" id="PTHR30481:SF4">
    <property type="entry name" value="SITE-SPECIFIC DNA-METHYLTRANSFERASE (ADENINE-SPECIFIC)"/>
    <property type="match status" value="1"/>
</dbReference>
<gene>
    <name evidence="6" type="ORF">FEG63_23830</name>
</gene>
<accession>A0ABX2JXV0</accession>
<dbReference type="GO" id="GO:0032259">
    <property type="term" value="P:methylation"/>
    <property type="evidence" value="ECO:0007669"/>
    <property type="project" value="UniProtKB-KW"/>
</dbReference>
<dbReference type="PROSITE" id="PS00092">
    <property type="entry name" value="N6_MTASE"/>
    <property type="match status" value="1"/>
</dbReference>
<organism evidence="6 7">
    <name type="scientific">Mycolicibacterium sphagni</name>
    <dbReference type="NCBI Taxonomy" id="1786"/>
    <lineage>
        <taxon>Bacteria</taxon>
        <taxon>Bacillati</taxon>
        <taxon>Actinomycetota</taxon>
        <taxon>Actinomycetes</taxon>
        <taxon>Mycobacteriales</taxon>
        <taxon>Mycobacteriaceae</taxon>
        <taxon>Mycolicibacterium</taxon>
    </lineage>
</organism>
<dbReference type="PANTHER" id="PTHR30481">
    <property type="entry name" value="DNA ADENINE METHYLASE"/>
    <property type="match status" value="1"/>
</dbReference>
<sequence length="340" mass="38233">MATPILRPPFAYFGGKQKIAASIAAMLPEHTHYIEPYAGGLSVLLAKMPSRLETVNDLDGDIVHFWRMLRERPDELARQCALTPHSRAERKSAIDRPVDLDDLERARRVWVCLAQGRTGTLRPTGWRFDSADFAHTSMPRRLDGYIRRMESVAERIRSVSLECRAGLDMIAAYGKGRRALIYVDPPYVGDVRERNYRNEMLSPEEHRELAHALRSCAATVVLSGYASTLYDVHLYADWYRVELGAATSQGGVYKGRTEVLWSNRPLRTEICPDVRLFEENADACNETPSSMPGCNETRCPVCAGAIQQAPTGRRRIYCSPACRVRAHRHRGYSPGGPASR</sequence>
<comment type="catalytic activity">
    <reaction evidence="5">
        <text>a 2'-deoxyadenosine in DNA + S-adenosyl-L-methionine = an N(6)-methyl-2'-deoxyadenosine in DNA + S-adenosyl-L-homocysteine + H(+)</text>
        <dbReference type="Rhea" id="RHEA:15197"/>
        <dbReference type="Rhea" id="RHEA-COMP:12418"/>
        <dbReference type="Rhea" id="RHEA-COMP:12419"/>
        <dbReference type="ChEBI" id="CHEBI:15378"/>
        <dbReference type="ChEBI" id="CHEBI:57856"/>
        <dbReference type="ChEBI" id="CHEBI:59789"/>
        <dbReference type="ChEBI" id="CHEBI:90615"/>
        <dbReference type="ChEBI" id="CHEBI:90616"/>
        <dbReference type="EC" id="2.1.1.72"/>
    </reaction>
</comment>
<keyword evidence="3" id="KW-0808">Transferase</keyword>
<evidence type="ECO:0000256" key="5">
    <source>
        <dbReference type="ARBA" id="ARBA00047942"/>
    </source>
</evidence>
<dbReference type="SUPFAM" id="SSF53335">
    <property type="entry name" value="S-adenosyl-L-methionine-dependent methyltransferases"/>
    <property type="match status" value="1"/>
</dbReference>